<feature type="transmembrane region" description="Helical" evidence="8">
    <location>
        <begin position="195"/>
        <end position="214"/>
    </location>
</feature>
<evidence type="ECO:0000256" key="8">
    <source>
        <dbReference type="SAM" id="Phobius"/>
    </source>
</evidence>
<evidence type="ECO:0000313" key="11">
    <source>
        <dbReference type="EMBL" id="KAH7314931.1"/>
    </source>
</evidence>
<accession>A0A8T2S9S3</accession>
<dbReference type="InterPro" id="IPR027470">
    <property type="entry name" value="Cation_efflux_CTD"/>
</dbReference>
<evidence type="ECO:0000256" key="4">
    <source>
        <dbReference type="ARBA" id="ARBA00022692"/>
    </source>
</evidence>
<dbReference type="GO" id="GO:0012505">
    <property type="term" value="C:endomembrane system"/>
    <property type="evidence" value="ECO:0007669"/>
    <property type="project" value="UniProtKB-SubCell"/>
</dbReference>
<organism evidence="11 12">
    <name type="scientific">Ceratopteris richardii</name>
    <name type="common">Triangle waterfern</name>
    <dbReference type="NCBI Taxonomy" id="49495"/>
    <lineage>
        <taxon>Eukaryota</taxon>
        <taxon>Viridiplantae</taxon>
        <taxon>Streptophyta</taxon>
        <taxon>Embryophyta</taxon>
        <taxon>Tracheophyta</taxon>
        <taxon>Polypodiopsida</taxon>
        <taxon>Polypodiidae</taxon>
        <taxon>Polypodiales</taxon>
        <taxon>Pteridineae</taxon>
        <taxon>Pteridaceae</taxon>
        <taxon>Parkerioideae</taxon>
        <taxon>Ceratopteris</taxon>
    </lineage>
</organism>
<dbReference type="InterPro" id="IPR050291">
    <property type="entry name" value="CDF_Transporter"/>
</dbReference>
<reference evidence="11" key="1">
    <citation type="submission" date="2021-08" db="EMBL/GenBank/DDBJ databases">
        <title>WGS assembly of Ceratopteris richardii.</title>
        <authorList>
            <person name="Marchant D.B."/>
            <person name="Chen G."/>
            <person name="Jenkins J."/>
            <person name="Shu S."/>
            <person name="Leebens-Mack J."/>
            <person name="Grimwood J."/>
            <person name="Schmutz J."/>
            <person name="Soltis P."/>
            <person name="Soltis D."/>
            <person name="Chen Z.-H."/>
        </authorList>
    </citation>
    <scope>NUCLEOTIDE SEQUENCE</scope>
    <source>
        <strain evidence="11">Whitten #5841</strain>
        <tissue evidence="11">Leaf</tissue>
    </source>
</reference>
<dbReference type="GO" id="GO:0008324">
    <property type="term" value="F:monoatomic cation transmembrane transporter activity"/>
    <property type="evidence" value="ECO:0007669"/>
    <property type="project" value="InterPro"/>
</dbReference>
<dbReference type="PANTHER" id="PTHR43840">
    <property type="entry name" value="MITOCHONDRIAL METAL TRANSPORTER 1-RELATED"/>
    <property type="match status" value="1"/>
</dbReference>
<keyword evidence="7 8" id="KW-0472">Membrane</keyword>
<dbReference type="OrthoDB" id="78296at2759"/>
<dbReference type="InterPro" id="IPR027469">
    <property type="entry name" value="Cation_efflux_TMD_sf"/>
</dbReference>
<evidence type="ECO:0000259" key="9">
    <source>
        <dbReference type="Pfam" id="PF01545"/>
    </source>
</evidence>
<dbReference type="GO" id="GO:0016020">
    <property type="term" value="C:membrane"/>
    <property type="evidence" value="ECO:0007669"/>
    <property type="project" value="InterPro"/>
</dbReference>
<comment type="subcellular location">
    <subcellularLocation>
        <location evidence="1">Endomembrane system</location>
        <topology evidence="1">Multi-pass membrane protein</topology>
    </subcellularLocation>
</comment>
<dbReference type="Pfam" id="PF01545">
    <property type="entry name" value="Cation_efflux"/>
    <property type="match status" value="1"/>
</dbReference>
<evidence type="ECO:0000256" key="5">
    <source>
        <dbReference type="ARBA" id="ARBA00022989"/>
    </source>
</evidence>
<protein>
    <recommendedName>
        <fullName evidence="13">Cation efflux protein cytoplasmic domain-containing protein</fullName>
    </recommendedName>
</protein>
<dbReference type="OMA" id="DEMMIAD"/>
<dbReference type="EMBL" id="CM035426">
    <property type="protein sequence ID" value="KAH7314931.1"/>
    <property type="molecule type" value="Genomic_DNA"/>
</dbReference>
<feature type="transmembrane region" description="Helical" evidence="8">
    <location>
        <begin position="292"/>
        <end position="310"/>
    </location>
</feature>
<keyword evidence="3" id="KW-0813">Transport</keyword>
<dbReference type="FunFam" id="1.20.1510.10:FF:000005">
    <property type="entry name" value="Putative Cation diffusion facilitator 1"/>
    <property type="match status" value="1"/>
</dbReference>
<dbReference type="Gene3D" id="3.30.70.1350">
    <property type="entry name" value="Cation efflux protein, cytoplasmic domain"/>
    <property type="match status" value="1"/>
</dbReference>
<evidence type="ECO:0000256" key="1">
    <source>
        <dbReference type="ARBA" id="ARBA00004127"/>
    </source>
</evidence>
<dbReference type="Proteomes" id="UP000825935">
    <property type="component" value="Chromosome 21"/>
</dbReference>
<dbReference type="Gene3D" id="1.20.1510.10">
    <property type="entry name" value="Cation efflux protein transmembrane domain"/>
    <property type="match status" value="1"/>
</dbReference>
<keyword evidence="12" id="KW-1185">Reference proteome</keyword>
<evidence type="ECO:0000259" key="10">
    <source>
        <dbReference type="Pfam" id="PF16916"/>
    </source>
</evidence>
<feature type="transmembrane region" description="Helical" evidence="8">
    <location>
        <begin position="125"/>
        <end position="147"/>
    </location>
</feature>
<evidence type="ECO:0000256" key="2">
    <source>
        <dbReference type="ARBA" id="ARBA00008873"/>
    </source>
</evidence>
<proteinExistence type="inferred from homology"/>
<keyword evidence="5 8" id="KW-1133">Transmembrane helix</keyword>
<name>A0A8T2S9S3_CERRI</name>
<evidence type="ECO:0000256" key="7">
    <source>
        <dbReference type="ARBA" id="ARBA00023136"/>
    </source>
</evidence>
<feature type="transmembrane region" description="Helical" evidence="8">
    <location>
        <begin position="269"/>
        <end position="286"/>
    </location>
</feature>
<comment type="similarity">
    <text evidence="2">Belongs to the cation diffusion facilitator (CDF) transporter (TC 2.A.4) family. SLC30A subfamily.</text>
</comment>
<evidence type="ECO:0008006" key="13">
    <source>
        <dbReference type="Google" id="ProtNLM"/>
    </source>
</evidence>
<gene>
    <name evidence="11" type="ORF">KP509_21G027800</name>
</gene>
<dbReference type="InterPro" id="IPR058533">
    <property type="entry name" value="Cation_efflux_TM"/>
</dbReference>
<evidence type="ECO:0000313" key="12">
    <source>
        <dbReference type="Proteomes" id="UP000825935"/>
    </source>
</evidence>
<feature type="domain" description="Cation efflux protein cytoplasmic" evidence="10">
    <location>
        <begin position="326"/>
        <end position="401"/>
    </location>
</feature>
<dbReference type="FunFam" id="3.30.70.1350:FF:000001">
    <property type="entry name" value="Metal tolerance protein 11"/>
    <property type="match status" value="1"/>
</dbReference>
<dbReference type="SUPFAM" id="SSF160240">
    <property type="entry name" value="Cation efflux protein cytoplasmic domain-like"/>
    <property type="match status" value="1"/>
</dbReference>
<evidence type="ECO:0000256" key="3">
    <source>
        <dbReference type="ARBA" id="ARBA00022448"/>
    </source>
</evidence>
<sequence>MSNTNAPSLPADSASHTTAGDFPAFVPSLGATSSSHDDAAEGLWRLTSDRLLAYGHTFNVRSSSTSRIRGIFPGRSAKQLERYMNDQDHLLEEFKKLDELLMTEKLLPTAAEAEADAAASKWEAFAINISNVANFAIFLATVFVAALSGSLALIASALDSFLDLMSGLILWFTSWKMRKPSPHTYPIGKQRMQPVGILVFSTIMASLGLQVAIISIEKLITQEKQVDLEGHKGYLTIIIMGASIVIMFALAVYCQSFKSKLVKAYADDHFFDGLTNVVGLASAILAAKFRWWIDPVGALLLSVYTIVCWSGKIRKNIRVLVGKTAPPEILQKITYLSWNFDQRIKQIDTVRAYSCGGEYIAEVDIVLPREMQLLETHDIGEGLQNKLESLAFIERAYVHVDYDVSHKPEHNA</sequence>
<dbReference type="PANTHER" id="PTHR43840:SF13">
    <property type="entry name" value="CATION EFFLUX PROTEIN CYTOPLASMIC DOMAIN-CONTAINING PROTEIN"/>
    <property type="match status" value="1"/>
</dbReference>
<dbReference type="InterPro" id="IPR036837">
    <property type="entry name" value="Cation_efflux_CTD_sf"/>
</dbReference>
<dbReference type="Pfam" id="PF16916">
    <property type="entry name" value="ZT_dimer"/>
    <property type="match status" value="1"/>
</dbReference>
<evidence type="ECO:0000256" key="6">
    <source>
        <dbReference type="ARBA" id="ARBA00023065"/>
    </source>
</evidence>
<feature type="domain" description="Cation efflux protein transmembrane" evidence="9">
    <location>
        <begin position="129"/>
        <end position="321"/>
    </location>
</feature>
<feature type="transmembrane region" description="Helical" evidence="8">
    <location>
        <begin position="153"/>
        <end position="174"/>
    </location>
</feature>
<comment type="caution">
    <text evidence="11">The sequence shown here is derived from an EMBL/GenBank/DDBJ whole genome shotgun (WGS) entry which is preliminary data.</text>
</comment>
<dbReference type="InterPro" id="IPR002524">
    <property type="entry name" value="Cation_efflux"/>
</dbReference>
<keyword evidence="6" id="KW-0406">Ion transport</keyword>
<keyword evidence="4 8" id="KW-0812">Transmembrane</keyword>
<dbReference type="AlphaFoldDB" id="A0A8T2S9S3"/>
<dbReference type="NCBIfam" id="TIGR01297">
    <property type="entry name" value="CDF"/>
    <property type="match status" value="1"/>
</dbReference>
<dbReference type="SUPFAM" id="SSF161111">
    <property type="entry name" value="Cation efflux protein transmembrane domain-like"/>
    <property type="match status" value="1"/>
</dbReference>
<feature type="transmembrane region" description="Helical" evidence="8">
    <location>
        <begin position="234"/>
        <end position="257"/>
    </location>
</feature>